<proteinExistence type="predicted"/>
<feature type="domain" description="Homing endonuclease LAGLIDADG" evidence="1">
    <location>
        <begin position="160"/>
        <end position="259"/>
    </location>
</feature>
<dbReference type="GeneID" id="8363716"/>
<organism evidence="2">
    <name type="scientific">Dekkera bruxellensis</name>
    <name type="common">Brettanomyces custersii</name>
    <dbReference type="NCBI Taxonomy" id="5007"/>
    <lineage>
        <taxon>Eukaryota</taxon>
        <taxon>Fungi</taxon>
        <taxon>Dikarya</taxon>
        <taxon>Ascomycota</taxon>
        <taxon>Saccharomycotina</taxon>
        <taxon>Pichiomycetes</taxon>
        <taxon>Pichiales</taxon>
        <taxon>Pichiaceae</taxon>
        <taxon>Brettanomyces</taxon>
    </lineage>
</organism>
<reference evidence="2" key="1">
    <citation type="journal article" date="2010" name="FEMS Yeast Res.">
        <title>Mitochondrial genome from the facultative anaerobe and petite-positive yeast Dekkera bruxellensis contains the NADH dehydrogenase subunit genes.</title>
        <authorList>
            <person name="Prochazka E."/>
            <person name="Polakova S."/>
            <person name="Piskur J."/>
            <person name="Sulo P."/>
        </authorList>
    </citation>
    <scope>NUCLEOTIDE SEQUENCE</scope>
    <source>
        <strain evidence="2">CBS 2499</strain>
    </source>
</reference>
<evidence type="ECO:0000259" key="1">
    <source>
        <dbReference type="Pfam" id="PF00961"/>
    </source>
</evidence>
<dbReference type="PANTHER" id="PTHR36181">
    <property type="entry name" value="INTRON-ENCODED ENDONUCLEASE AI3-RELATED"/>
    <property type="match status" value="1"/>
</dbReference>
<name>C7FEZ1_DEKBR</name>
<dbReference type="GO" id="GO:0005739">
    <property type="term" value="C:mitochondrion"/>
    <property type="evidence" value="ECO:0007669"/>
    <property type="project" value="UniProtKB-ARBA"/>
</dbReference>
<dbReference type="GO" id="GO:0004519">
    <property type="term" value="F:endonuclease activity"/>
    <property type="evidence" value="ECO:0007669"/>
    <property type="project" value="InterPro"/>
</dbReference>
<dbReference type="InterPro" id="IPR004860">
    <property type="entry name" value="LAGLIDADG_dom"/>
</dbReference>
<sequence length="262" mass="31272">MKNIKFNTFIKNYNRIYPNNKLSEKDINWLDWFIGFTEGDGSLMGYTKNNNTVSYVLTQKEIVIIEEVYNKLKLGHTKHFYSPSGEYKFSRLIIGDKNQIFLLYLLFNGNLHLQHRIDQLINWYNILSIMPKFDITKFNLDSIPKPITTPIKVTLDNAWLSGFTDAEGCFNITWVKKMYPKKRFILDQKDAKELLLHVKYLFLNCGTVYSRKTKNGGMYRLDIFYNKKQIKSYTVLTSYFNFYTLKTKKLLDYKYWIHFHKS</sequence>
<dbReference type="Gene3D" id="3.10.28.10">
    <property type="entry name" value="Homing endonucleases"/>
    <property type="match status" value="2"/>
</dbReference>
<evidence type="ECO:0000313" key="2">
    <source>
        <dbReference type="EMBL" id="ACU32849.1"/>
    </source>
</evidence>
<dbReference type="EMBL" id="GQ354526">
    <property type="protein sequence ID" value="ACU32849.1"/>
    <property type="molecule type" value="Genomic_DNA"/>
</dbReference>
<dbReference type="RefSeq" id="YP_003127078.1">
    <property type="nucleotide sequence ID" value="NC_013147.1"/>
</dbReference>
<dbReference type="PANTHER" id="PTHR36181:SF4">
    <property type="entry name" value="LAGLIDADG ENDONUCLEASE"/>
    <property type="match status" value="1"/>
</dbReference>
<dbReference type="InterPro" id="IPR051289">
    <property type="entry name" value="LAGLIDADG_Endonuclease"/>
</dbReference>
<dbReference type="Pfam" id="PF00961">
    <property type="entry name" value="LAGLIDADG_1"/>
    <property type="match status" value="1"/>
</dbReference>
<protein>
    <submittedName>
        <fullName evidence="2">Cox1-I2</fullName>
    </submittedName>
</protein>
<geneLocation type="mitochondrion" evidence="2"/>
<dbReference type="AlphaFoldDB" id="C7FEZ1"/>
<dbReference type="InterPro" id="IPR027434">
    <property type="entry name" value="Homing_endonucl"/>
</dbReference>
<keyword evidence="2" id="KW-0496">Mitochondrion</keyword>
<accession>C7FEZ1</accession>
<dbReference type="SUPFAM" id="SSF55608">
    <property type="entry name" value="Homing endonucleases"/>
    <property type="match status" value="2"/>
</dbReference>
<gene>
    <name evidence="2" type="primary">cox1-I2</name>
</gene>